<feature type="region of interest" description="Disordered" evidence="8">
    <location>
        <begin position="1"/>
        <end position="64"/>
    </location>
</feature>
<feature type="compositionally biased region" description="Polar residues" evidence="8">
    <location>
        <begin position="24"/>
        <end position="42"/>
    </location>
</feature>
<dbReference type="Gene3D" id="3.30.200.20">
    <property type="entry name" value="Phosphorylase Kinase, domain 1"/>
    <property type="match status" value="1"/>
</dbReference>
<dbReference type="SUPFAM" id="SSF56112">
    <property type="entry name" value="Protein kinase-like (PK-like)"/>
    <property type="match status" value="1"/>
</dbReference>
<dbReference type="Proteomes" id="UP000242287">
    <property type="component" value="Unassembled WGS sequence"/>
</dbReference>
<evidence type="ECO:0000256" key="8">
    <source>
        <dbReference type="SAM" id="MobiDB-lite"/>
    </source>
</evidence>
<dbReference type="Gene3D" id="1.10.510.10">
    <property type="entry name" value="Transferase(Phosphotransferase) domain 1"/>
    <property type="match status" value="1"/>
</dbReference>
<dbReference type="EMBL" id="KZ301972">
    <property type="protein sequence ID" value="PFH53797.1"/>
    <property type="molecule type" value="Genomic_DNA"/>
</dbReference>
<evidence type="ECO:0000256" key="3">
    <source>
        <dbReference type="ARBA" id="ARBA00022777"/>
    </source>
</evidence>
<dbReference type="GO" id="GO:0060237">
    <property type="term" value="P:regulation of fungal-type cell wall organization"/>
    <property type="evidence" value="ECO:0007669"/>
    <property type="project" value="TreeGrafter"/>
</dbReference>
<feature type="compositionally biased region" description="Polar residues" evidence="8">
    <location>
        <begin position="462"/>
        <end position="478"/>
    </location>
</feature>
<proteinExistence type="inferred from homology"/>
<dbReference type="PROSITE" id="PS50011">
    <property type="entry name" value="PROTEIN_KINASE_DOM"/>
    <property type="match status" value="1"/>
</dbReference>
<evidence type="ECO:0000259" key="9">
    <source>
        <dbReference type="PROSITE" id="PS50011"/>
    </source>
</evidence>
<gene>
    <name evidence="10" type="ORF">AMATHDRAFT_54307</name>
</gene>
<keyword evidence="2 7" id="KW-0547">Nucleotide-binding</keyword>
<evidence type="ECO:0000256" key="7">
    <source>
        <dbReference type="PROSITE-ProRule" id="PRU10141"/>
    </source>
</evidence>
<dbReference type="AlphaFoldDB" id="A0A2A9NZ47"/>
<keyword evidence="1" id="KW-0808">Transferase</keyword>
<protein>
    <recommendedName>
        <fullName evidence="6">mitogen-activated protein kinase kinase</fullName>
        <ecNumber evidence="6">2.7.12.2</ecNumber>
    </recommendedName>
</protein>
<evidence type="ECO:0000256" key="6">
    <source>
        <dbReference type="ARBA" id="ARBA00038999"/>
    </source>
</evidence>
<dbReference type="PANTHER" id="PTHR48013:SF6">
    <property type="entry name" value="MAP KINASE KINASE MKK1_SSP32-RELATED"/>
    <property type="match status" value="1"/>
</dbReference>
<name>A0A2A9NZ47_9AGAR</name>
<dbReference type="GO" id="GO:0000196">
    <property type="term" value="P:cell integrity MAPK cascade"/>
    <property type="evidence" value="ECO:0007669"/>
    <property type="project" value="TreeGrafter"/>
</dbReference>
<reference evidence="10 11" key="1">
    <citation type="submission" date="2014-02" db="EMBL/GenBank/DDBJ databases">
        <title>Transposable element dynamics among asymbiotic and ectomycorrhizal Amanita fungi.</title>
        <authorList>
            <consortium name="DOE Joint Genome Institute"/>
            <person name="Hess J."/>
            <person name="Skrede I."/>
            <person name="Wolfe B."/>
            <person name="LaButti K."/>
            <person name="Ohm R.A."/>
            <person name="Grigoriev I.V."/>
            <person name="Pringle A."/>
        </authorList>
    </citation>
    <scope>NUCLEOTIDE SEQUENCE [LARGE SCALE GENOMIC DNA]</scope>
    <source>
        <strain evidence="10 11">SKay4041</strain>
    </source>
</reference>
<organism evidence="10 11">
    <name type="scientific">Amanita thiersii Skay4041</name>
    <dbReference type="NCBI Taxonomy" id="703135"/>
    <lineage>
        <taxon>Eukaryota</taxon>
        <taxon>Fungi</taxon>
        <taxon>Dikarya</taxon>
        <taxon>Basidiomycota</taxon>
        <taxon>Agaricomycotina</taxon>
        <taxon>Agaricomycetes</taxon>
        <taxon>Agaricomycetidae</taxon>
        <taxon>Agaricales</taxon>
        <taxon>Pluteineae</taxon>
        <taxon>Amanitaceae</taxon>
        <taxon>Amanita</taxon>
    </lineage>
</organism>
<dbReference type="FunFam" id="1.10.510.10:FF:000263">
    <property type="entry name" value="MAP kinase skh1/pek1"/>
    <property type="match status" value="1"/>
</dbReference>
<evidence type="ECO:0000256" key="1">
    <source>
        <dbReference type="ARBA" id="ARBA00022679"/>
    </source>
</evidence>
<feature type="binding site" evidence="7">
    <location>
        <position position="203"/>
    </location>
    <ligand>
        <name>ATP</name>
        <dbReference type="ChEBI" id="CHEBI:30616"/>
    </ligand>
</feature>
<accession>A0A2A9NZ47</accession>
<keyword evidence="11" id="KW-1185">Reference proteome</keyword>
<dbReference type="GO" id="GO:0005524">
    <property type="term" value="F:ATP binding"/>
    <property type="evidence" value="ECO:0007669"/>
    <property type="project" value="UniProtKB-UniRule"/>
</dbReference>
<keyword evidence="4 7" id="KW-0067">ATP-binding</keyword>
<keyword evidence="3" id="KW-0418">Kinase</keyword>
<evidence type="ECO:0000256" key="2">
    <source>
        <dbReference type="ARBA" id="ARBA00022741"/>
    </source>
</evidence>
<comment type="similarity">
    <text evidence="5">Belongs to the protein kinase superfamily. STE Ser/Thr protein kinase family. MAP kinase kinase subfamily.</text>
</comment>
<dbReference type="SMART" id="SM00220">
    <property type="entry name" value="S_TKc"/>
    <property type="match status" value="1"/>
</dbReference>
<feature type="region of interest" description="Disordered" evidence="8">
    <location>
        <begin position="455"/>
        <end position="478"/>
    </location>
</feature>
<feature type="compositionally biased region" description="Polar residues" evidence="8">
    <location>
        <begin position="7"/>
        <end position="16"/>
    </location>
</feature>
<dbReference type="PANTHER" id="PTHR48013">
    <property type="entry name" value="DUAL SPECIFICITY MITOGEN-ACTIVATED PROTEIN KINASE KINASE 5-RELATED"/>
    <property type="match status" value="1"/>
</dbReference>
<evidence type="ECO:0000256" key="4">
    <source>
        <dbReference type="ARBA" id="ARBA00022840"/>
    </source>
</evidence>
<sequence length="478" mass="52950">MGPRNFKPTSSHSSDTPPLAVGKSPNTTSYPSLSRPQKSSPAHNKPNLPPVLLPVGNPTYYNGSLAQQEPSEAAIRHLTPSPPARPKLSLSKIPVGNLEYYNGPSVQPESEDIITVRPEVNQATLVPQGPIGDIRSLLDNIRTRHDNHPDPDHDDVRQLPTTITVNTNYTDDDFELIELIGEGTGGVVHKVLDKGSQKIMARKTITTREAPTRQLLRELSIISSNKHANIINFFGAYMSPSTSEVKILMECCEGGSLEAVCKQIKERGAVVGELIAARLGEGVLQGLAYLHSKKTIHRDIKPSNILITLDGVVKLCDFGVSGELVDSLAGTFTGTSMYMAPERISGHEYTIRSDVWSMGISLLELAQNRFPFPSDLPAIDLMMHITHGEPPRLEDEGEVKWSDEMKDFIKQTLIHDQARRPIPKEMLKHPWIVKAMREDNQMAKWIRLVWGKKMKKNRENGSRPTSGRADNQGSQESH</sequence>
<dbReference type="InterPro" id="IPR017441">
    <property type="entry name" value="Protein_kinase_ATP_BS"/>
</dbReference>
<dbReference type="GO" id="GO:0004708">
    <property type="term" value="F:MAP kinase kinase activity"/>
    <property type="evidence" value="ECO:0007669"/>
    <property type="project" value="UniProtKB-EC"/>
</dbReference>
<evidence type="ECO:0000313" key="10">
    <source>
        <dbReference type="EMBL" id="PFH53797.1"/>
    </source>
</evidence>
<dbReference type="InterPro" id="IPR000719">
    <property type="entry name" value="Prot_kinase_dom"/>
</dbReference>
<dbReference type="STRING" id="703135.A0A2A9NZ47"/>
<dbReference type="InterPro" id="IPR011009">
    <property type="entry name" value="Kinase-like_dom_sf"/>
</dbReference>
<dbReference type="PROSITE" id="PS00107">
    <property type="entry name" value="PROTEIN_KINASE_ATP"/>
    <property type="match status" value="1"/>
</dbReference>
<evidence type="ECO:0000256" key="5">
    <source>
        <dbReference type="ARBA" id="ARBA00038035"/>
    </source>
</evidence>
<evidence type="ECO:0000313" key="11">
    <source>
        <dbReference type="Proteomes" id="UP000242287"/>
    </source>
</evidence>
<feature type="domain" description="Protein kinase" evidence="9">
    <location>
        <begin position="174"/>
        <end position="432"/>
    </location>
</feature>
<dbReference type="EC" id="2.7.12.2" evidence="6"/>
<dbReference type="OrthoDB" id="10252354at2759"/>
<dbReference type="Pfam" id="PF00069">
    <property type="entry name" value="Pkinase"/>
    <property type="match status" value="1"/>
</dbReference>